<dbReference type="GO" id="GO:0046872">
    <property type="term" value="F:metal ion binding"/>
    <property type="evidence" value="ECO:0007669"/>
    <property type="project" value="UniProtKB-KW"/>
</dbReference>
<dbReference type="InterPro" id="IPR017900">
    <property type="entry name" value="4Fe4S_Fe_S_CS"/>
</dbReference>
<dbReference type="Pfam" id="PF13183">
    <property type="entry name" value="Fer4_8"/>
    <property type="match status" value="1"/>
</dbReference>
<dbReference type="InterPro" id="IPR004113">
    <property type="entry name" value="FAD-bd_oxidored_4_C"/>
</dbReference>
<evidence type="ECO:0000256" key="4">
    <source>
        <dbReference type="ARBA" id="ARBA00022827"/>
    </source>
</evidence>
<evidence type="ECO:0000313" key="10">
    <source>
        <dbReference type="EMBL" id="SPD85551.1"/>
    </source>
</evidence>
<feature type="domain" description="4Fe-4S ferredoxin-type" evidence="8">
    <location>
        <begin position="562"/>
        <end position="592"/>
    </location>
</feature>
<proteinExistence type="predicted"/>
<dbReference type="InterPro" id="IPR036318">
    <property type="entry name" value="FAD-bd_PCMH-like_sf"/>
</dbReference>
<dbReference type="PANTHER" id="PTHR11748:SF119">
    <property type="entry name" value="D-2-HYDROXYGLUTARATE DEHYDROGENASE"/>
    <property type="match status" value="1"/>
</dbReference>
<gene>
    <name evidence="10" type="ORF">MPLG2_0515</name>
</gene>
<dbReference type="Pfam" id="PF01565">
    <property type="entry name" value="FAD_binding_4"/>
    <property type="match status" value="1"/>
</dbReference>
<dbReference type="Proteomes" id="UP000238164">
    <property type="component" value="Chromosome 1"/>
</dbReference>
<keyword evidence="5" id="KW-0560">Oxidoreductase</keyword>
<dbReference type="RefSeq" id="WP_105184757.1">
    <property type="nucleotide sequence ID" value="NZ_BAAAGO010000042.1"/>
</dbReference>
<evidence type="ECO:0000256" key="6">
    <source>
        <dbReference type="ARBA" id="ARBA00023004"/>
    </source>
</evidence>
<dbReference type="KEGG" id="mgg:MPLG2_0515"/>
<name>A0A2N9JBP5_9ACTN</name>
<organism evidence="10 11">
    <name type="scientific">Micropruina glycogenica</name>
    <dbReference type="NCBI Taxonomy" id="75385"/>
    <lineage>
        <taxon>Bacteria</taxon>
        <taxon>Bacillati</taxon>
        <taxon>Actinomycetota</taxon>
        <taxon>Actinomycetes</taxon>
        <taxon>Propionibacteriales</taxon>
        <taxon>Nocardioidaceae</taxon>
        <taxon>Micropruina</taxon>
    </lineage>
</organism>
<feature type="domain" description="FAD-binding PCMH-type" evidence="9">
    <location>
        <begin position="23"/>
        <end position="242"/>
    </location>
</feature>
<evidence type="ECO:0000256" key="5">
    <source>
        <dbReference type="ARBA" id="ARBA00023002"/>
    </source>
</evidence>
<sequence length="906" mass="95295">MGAPAFDRSTLSRALYSSDASLYRVVPEAVCVPANTRELTDAVDRALADRLPVTMRGAGTSCAGNAVGPGLVIDTRRLDGIVSLDPSSARAVAQPGVVQGVLSIAGRAHGLRFGPDPSTANRCTVGGMIGNNACGSRALGYGKTSDVIEGLELIAGTGERLNLRRGDDLRTHPSPIVQGLHRLTMANLGLIRTEFGRFARQVSGYALHHLLPEHGFDVTRFLVGSEGTLGVITRAEVRLSHDPGHRCLVVLGYPTLADAADAVPSVLAFRPTACEGLDARIVDVVRARHGAGAVPDLPVGAGWLLVELAGDDAGEVADRAAALTIGRAAARVIAEPAEQATLWRLRSDGAGYAAIALTDPAHPGWEDAAVPTERLGDYLRDFEQLLAEHGLHGLPYGHFGEGCVHCRIDFPLGRVGGAAGYRRFVEAAADLVASYGGSLSGEHGDGRARSALLERMYSPAALNLFAQVKALFDPGDLLNPGVMVRPAAVDADLRLAQVAHPLDDLAADVHRCSGVGRCVAAGAADGMCPSYQVTRREQDSTRGRARVLQELANGSLITSPRSPAVIAALDLCLACKACATECPTGVDIARDKAKVLHRAYRGRLRPLTHYTLGRLPTWTDLFTNHPPLARLANALATVPWLRRTALRAAGVDARRGLPRLRERPIDGGTPGCDGLEVAVWADSFSRGFEGGQVEATLQVLAAAGYRARLIEQPACCGLPWISTGQLDAAAARLTAALDVLAPLAARGVPIVGAEPSCLAVWRDEASELVRDARVGHVRDRVLTLAELLAETNGWTPPDLTGRTIVAQPHCHHRAVLGWATDAALLRRTGADVVTVTGCCGLAGNFGMEHGHYETSVAVAGLHLLPALADAPADALVLADGFSCRTQIADLTVRRAITLAELLAPAD</sequence>
<dbReference type="GO" id="GO:0071949">
    <property type="term" value="F:FAD binding"/>
    <property type="evidence" value="ECO:0007669"/>
    <property type="project" value="InterPro"/>
</dbReference>
<dbReference type="SUPFAM" id="SSF46548">
    <property type="entry name" value="alpha-helical ferredoxin"/>
    <property type="match status" value="1"/>
</dbReference>
<dbReference type="Gene3D" id="3.30.70.2740">
    <property type="match status" value="1"/>
</dbReference>
<dbReference type="Gene3D" id="1.10.45.10">
    <property type="entry name" value="Vanillyl-alcohol Oxidase, Chain A, domain 4"/>
    <property type="match status" value="1"/>
</dbReference>
<dbReference type="InterPro" id="IPR006094">
    <property type="entry name" value="Oxid_FAD_bind_N"/>
</dbReference>
<dbReference type="InterPro" id="IPR009051">
    <property type="entry name" value="Helical_ferredxn"/>
</dbReference>
<keyword evidence="3" id="KW-0479">Metal-binding</keyword>
<evidence type="ECO:0000256" key="3">
    <source>
        <dbReference type="ARBA" id="ARBA00022723"/>
    </source>
</evidence>
<evidence type="ECO:0000259" key="8">
    <source>
        <dbReference type="PROSITE" id="PS51379"/>
    </source>
</evidence>
<dbReference type="PROSITE" id="PS51379">
    <property type="entry name" value="4FE4S_FER_2"/>
    <property type="match status" value="1"/>
</dbReference>
<evidence type="ECO:0000256" key="7">
    <source>
        <dbReference type="ARBA" id="ARBA00023014"/>
    </source>
</evidence>
<keyword evidence="11" id="KW-1185">Reference proteome</keyword>
<dbReference type="AlphaFoldDB" id="A0A2N9JBP5"/>
<protein>
    <submittedName>
        <fullName evidence="10">FAD/FMN-containing dehydrogenase</fullName>
    </submittedName>
</protein>
<dbReference type="PROSITE" id="PS51387">
    <property type="entry name" value="FAD_PCMH"/>
    <property type="match status" value="1"/>
</dbReference>
<dbReference type="Pfam" id="PF02913">
    <property type="entry name" value="FAD-oxidase_C"/>
    <property type="match status" value="1"/>
</dbReference>
<keyword evidence="4" id="KW-0274">FAD</keyword>
<dbReference type="InterPro" id="IPR016171">
    <property type="entry name" value="Vanillyl_alc_oxidase_C-sub2"/>
</dbReference>
<dbReference type="Gene3D" id="3.30.465.10">
    <property type="match status" value="1"/>
</dbReference>
<dbReference type="GO" id="GO:1903457">
    <property type="term" value="P:lactate catabolic process"/>
    <property type="evidence" value="ECO:0007669"/>
    <property type="project" value="TreeGrafter"/>
</dbReference>
<keyword evidence="7" id="KW-0411">Iron-sulfur</keyword>
<dbReference type="InterPro" id="IPR017896">
    <property type="entry name" value="4Fe4S_Fe-S-bd"/>
</dbReference>
<dbReference type="InterPro" id="IPR016169">
    <property type="entry name" value="FAD-bd_PCMH_sub2"/>
</dbReference>
<dbReference type="SUPFAM" id="SSF55103">
    <property type="entry name" value="FAD-linked oxidases, C-terminal domain"/>
    <property type="match status" value="1"/>
</dbReference>
<dbReference type="GO" id="GO:0051536">
    <property type="term" value="F:iron-sulfur cluster binding"/>
    <property type="evidence" value="ECO:0007669"/>
    <property type="project" value="UniProtKB-KW"/>
</dbReference>
<keyword evidence="6" id="KW-0408">Iron</keyword>
<dbReference type="PANTHER" id="PTHR11748">
    <property type="entry name" value="D-LACTATE DEHYDROGENASE"/>
    <property type="match status" value="1"/>
</dbReference>
<dbReference type="GO" id="GO:0004458">
    <property type="term" value="F:D-lactate dehydrogenase (cytochrome) activity"/>
    <property type="evidence" value="ECO:0007669"/>
    <property type="project" value="TreeGrafter"/>
</dbReference>
<reference evidence="10 11" key="1">
    <citation type="submission" date="2018-02" db="EMBL/GenBank/DDBJ databases">
        <authorList>
            <person name="Cohen D.B."/>
            <person name="Kent A.D."/>
        </authorList>
    </citation>
    <scope>NUCLEOTIDE SEQUENCE [LARGE SCALE GENOMIC DNA]</scope>
    <source>
        <strain evidence="10">1</strain>
    </source>
</reference>
<evidence type="ECO:0000313" key="11">
    <source>
        <dbReference type="Proteomes" id="UP000238164"/>
    </source>
</evidence>
<accession>A0A2N9JBP5</accession>
<dbReference type="GO" id="GO:0008720">
    <property type="term" value="F:D-lactate dehydrogenase (NAD+) activity"/>
    <property type="evidence" value="ECO:0007669"/>
    <property type="project" value="TreeGrafter"/>
</dbReference>
<dbReference type="Gene3D" id="1.10.1060.10">
    <property type="entry name" value="Alpha-helical ferredoxin"/>
    <property type="match status" value="1"/>
</dbReference>
<evidence type="ECO:0000259" key="9">
    <source>
        <dbReference type="PROSITE" id="PS51387"/>
    </source>
</evidence>
<evidence type="ECO:0000256" key="2">
    <source>
        <dbReference type="ARBA" id="ARBA00022630"/>
    </source>
</evidence>
<dbReference type="EMBL" id="LT985188">
    <property type="protein sequence ID" value="SPD85551.1"/>
    <property type="molecule type" value="Genomic_DNA"/>
</dbReference>
<comment type="cofactor">
    <cofactor evidence="1">
        <name>FAD</name>
        <dbReference type="ChEBI" id="CHEBI:57692"/>
    </cofactor>
</comment>
<dbReference type="OrthoDB" id="9770306at2"/>
<keyword evidence="2" id="KW-0285">Flavoprotein</keyword>
<dbReference type="InterPro" id="IPR016164">
    <property type="entry name" value="FAD-linked_Oxase-like_C"/>
</dbReference>
<dbReference type="PROSITE" id="PS00198">
    <property type="entry name" value="4FE4S_FER_1"/>
    <property type="match status" value="1"/>
</dbReference>
<dbReference type="SUPFAM" id="SSF56176">
    <property type="entry name" value="FAD-binding/transporter-associated domain-like"/>
    <property type="match status" value="1"/>
</dbReference>
<dbReference type="InterPro" id="IPR016166">
    <property type="entry name" value="FAD-bd_PCMH"/>
</dbReference>
<evidence type="ECO:0000256" key="1">
    <source>
        <dbReference type="ARBA" id="ARBA00001974"/>
    </source>
</evidence>